<name>A0A917XH64_9ACTN</name>
<sequence>MPAASATVPAKAAATTTARLRASRRVDGLRLCWLTSTTYDAPTAQPSPTQSETLPFG</sequence>
<organism evidence="2 3">
    <name type="scientific">Streptomyces fuscichromogenes</name>
    <dbReference type="NCBI Taxonomy" id="1324013"/>
    <lineage>
        <taxon>Bacteria</taxon>
        <taxon>Bacillati</taxon>
        <taxon>Actinomycetota</taxon>
        <taxon>Actinomycetes</taxon>
        <taxon>Kitasatosporales</taxon>
        <taxon>Streptomycetaceae</taxon>
        <taxon>Streptomyces</taxon>
    </lineage>
</organism>
<dbReference type="Proteomes" id="UP000653411">
    <property type="component" value="Unassembled WGS sequence"/>
</dbReference>
<protein>
    <submittedName>
        <fullName evidence="2">Uncharacterized protein</fullName>
    </submittedName>
</protein>
<evidence type="ECO:0000313" key="3">
    <source>
        <dbReference type="Proteomes" id="UP000653411"/>
    </source>
</evidence>
<keyword evidence="3" id="KW-1185">Reference proteome</keyword>
<accession>A0A917XH64</accession>
<evidence type="ECO:0000313" key="2">
    <source>
        <dbReference type="EMBL" id="GGN24665.1"/>
    </source>
</evidence>
<comment type="caution">
    <text evidence="2">The sequence shown here is derived from an EMBL/GenBank/DDBJ whole genome shotgun (WGS) entry which is preliminary data.</text>
</comment>
<reference evidence="2" key="2">
    <citation type="submission" date="2020-09" db="EMBL/GenBank/DDBJ databases">
        <authorList>
            <person name="Sun Q."/>
            <person name="Zhou Y."/>
        </authorList>
    </citation>
    <scope>NUCLEOTIDE SEQUENCE</scope>
    <source>
        <strain evidence="2">CGMCC 4.7110</strain>
    </source>
</reference>
<dbReference type="EMBL" id="BMML01000014">
    <property type="protein sequence ID" value="GGN24665.1"/>
    <property type="molecule type" value="Genomic_DNA"/>
</dbReference>
<proteinExistence type="predicted"/>
<evidence type="ECO:0000256" key="1">
    <source>
        <dbReference type="SAM" id="MobiDB-lite"/>
    </source>
</evidence>
<feature type="region of interest" description="Disordered" evidence="1">
    <location>
        <begin position="1"/>
        <end position="20"/>
    </location>
</feature>
<gene>
    <name evidence="2" type="ORF">GCM10011578_058090</name>
</gene>
<reference evidence="2" key="1">
    <citation type="journal article" date="2014" name="Int. J. Syst. Evol. Microbiol.">
        <title>Complete genome sequence of Corynebacterium casei LMG S-19264T (=DSM 44701T), isolated from a smear-ripened cheese.</title>
        <authorList>
            <consortium name="US DOE Joint Genome Institute (JGI-PGF)"/>
            <person name="Walter F."/>
            <person name="Albersmeier A."/>
            <person name="Kalinowski J."/>
            <person name="Ruckert C."/>
        </authorList>
    </citation>
    <scope>NUCLEOTIDE SEQUENCE</scope>
    <source>
        <strain evidence="2">CGMCC 4.7110</strain>
    </source>
</reference>
<dbReference type="AlphaFoldDB" id="A0A917XH64"/>